<organism evidence="2 3">
    <name type="scientific">Austropuccinia psidii MF-1</name>
    <dbReference type="NCBI Taxonomy" id="1389203"/>
    <lineage>
        <taxon>Eukaryota</taxon>
        <taxon>Fungi</taxon>
        <taxon>Dikarya</taxon>
        <taxon>Basidiomycota</taxon>
        <taxon>Pucciniomycotina</taxon>
        <taxon>Pucciniomycetes</taxon>
        <taxon>Pucciniales</taxon>
        <taxon>Sphaerophragmiaceae</taxon>
        <taxon>Austropuccinia</taxon>
    </lineage>
</organism>
<keyword evidence="3" id="KW-1185">Reference proteome</keyword>
<sequence>MKKARYTFGVAQGFPKCYLIILSNIDAHNPKGKRNSIRRIECRSEQENIFMRRVDEEMEKVDQDNGFKSQRREQYVPAIPAKSTCTQVPKGLPIDIYDPTWFNSCPPGQKTVISDYLNVALLPDSSASIWGTQHTNEKLSDKKFTENYWDKVIGPYDISHKISNEDSDETEGELSYGLDVVSNQEQSEYK</sequence>
<dbReference type="AlphaFoldDB" id="A0A9Q3J2H5"/>
<dbReference type="Proteomes" id="UP000765509">
    <property type="component" value="Unassembled WGS sequence"/>
</dbReference>
<name>A0A9Q3J2H5_9BASI</name>
<protein>
    <submittedName>
        <fullName evidence="2">Uncharacterized protein</fullName>
    </submittedName>
</protein>
<dbReference type="EMBL" id="AVOT02060876">
    <property type="protein sequence ID" value="MBW0554252.1"/>
    <property type="molecule type" value="Genomic_DNA"/>
</dbReference>
<gene>
    <name evidence="2" type="ORF">O181_093967</name>
</gene>
<evidence type="ECO:0000313" key="2">
    <source>
        <dbReference type="EMBL" id="MBW0554252.1"/>
    </source>
</evidence>
<accession>A0A9Q3J2H5</accession>
<comment type="caution">
    <text evidence="2">The sequence shown here is derived from an EMBL/GenBank/DDBJ whole genome shotgun (WGS) entry which is preliminary data.</text>
</comment>
<proteinExistence type="predicted"/>
<evidence type="ECO:0000256" key="1">
    <source>
        <dbReference type="SAM" id="MobiDB-lite"/>
    </source>
</evidence>
<reference evidence="2" key="1">
    <citation type="submission" date="2021-03" db="EMBL/GenBank/DDBJ databases">
        <title>Draft genome sequence of rust myrtle Austropuccinia psidii MF-1, a brazilian biotype.</title>
        <authorList>
            <person name="Quecine M.C."/>
            <person name="Pachon D.M.R."/>
            <person name="Bonatelli M.L."/>
            <person name="Correr F.H."/>
            <person name="Franceschini L.M."/>
            <person name="Leite T.F."/>
            <person name="Margarido G.R.A."/>
            <person name="Almeida C.A."/>
            <person name="Ferrarezi J.A."/>
            <person name="Labate C.A."/>
        </authorList>
    </citation>
    <scope>NUCLEOTIDE SEQUENCE</scope>
    <source>
        <strain evidence="2">MF-1</strain>
    </source>
</reference>
<evidence type="ECO:0000313" key="3">
    <source>
        <dbReference type="Proteomes" id="UP000765509"/>
    </source>
</evidence>
<feature type="compositionally biased region" description="Polar residues" evidence="1">
    <location>
        <begin position="181"/>
        <end position="190"/>
    </location>
</feature>
<feature type="region of interest" description="Disordered" evidence="1">
    <location>
        <begin position="160"/>
        <end position="190"/>
    </location>
</feature>